<evidence type="ECO:0000313" key="2">
    <source>
        <dbReference type="Proteomes" id="UP001163046"/>
    </source>
</evidence>
<proteinExistence type="predicted"/>
<dbReference type="Proteomes" id="UP001163046">
    <property type="component" value="Unassembled WGS sequence"/>
</dbReference>
<keyword evidence="2" id="KW-1185">Reference proteome</keyword>
<organism evidence="1 2">
    <name type="scientific">Desmophyllum pertusum</name>
    <dbReference type="NCBI Taxonomy" id="174260"/>
    <lineage>
        <taxon>Eukaryota</taxon>
        <taxon>Metazoa</taxon>
        <taxon>Cnidaria</taxon>
        <taxon>Anthozoa</taxon>
        <taxon>Hexacorallia</taxon>
        <taxon>Scleractinia</taxon>
        <taxon>Caryophylliina</taxon>
        <taxon>Caryophylliidae</taxon>
        <taxon>Desmophyllum</taxon>
    </lineage>
</organism>
<name>A0A9X0A843_9CNID</name>
<comment type="caution">
    <text evidence="1">The sequence shown here is derived from an EMBL/GenBank/DDBJ whole genome shotgun (WGS) entry which is preliminary data.</text>
</comment>
<dbReference type="AlphaFoldDB" id="A0A9X0A843"/>
<gene>
    <name evidence="1" type="ORF">OS493_000364</name>
</gene>
<dbReference type="OrthoDB" id="5981603at2759"/>
<reference evidence="1" key="1">
    <citation type="submission" date="2023-01" db="EMBL/GenBank/DDBJ databases">
        <title>Genome assembly of the deep-sea coral Lophelia pertusa.</title>
        <authorList>
            <person name="Herrera S."/>
            <person name="Cordes E."/>
        </authorList>
    </citation>
    <scope>NUCLEOTIDE SEQUENCE</scope>
    <source>
        <strain evidence="1">USNM1676648</strain>
        <tissue evidence="1">Polyp</tissue>
    </source>
</reference>
<sequence length="289" mass="33317">MSDNIILSDRYALLLDDSLKENQTLREQLKDRDEENATKFQELTNKVDSLCQLVGEKQASESIKTRKTTSKVHVPTRCRTEFHKIYKCIMDEDASFQGFYLEESASSARNKAAFAVIVDAVNNDHGGEEQCPWSPAQLRASFLTYLRSIKDSQKRRRVPGKTEHKIVCRRQGRVREKSARRVAAIDQMDWDDAKKGRAKKGLGVEYTSSDESEVSEDESDCDRKRFVTKRLSWEEPKLRELKDLLDLMYKSSLNTHVRNFQTERVVGDSLSLRGPPPNALKWTLVFQHQ</sequence>
<evidence type="ECO:0000313" key="1">
    <source>
        <dbReference type="EMBL" id="KAJ7394549.1"/>
    </source>
</evidence>
<dbReference type="EMBL" id="MU825396">
    <property type="protein sequence ID" value="KAJ7394549.1"/>
    <property type="molecule type" value="Genomic_DNA"/>
</dbReference>
<accession>A0A9X0A843</accession>
<protein>
    <submittedName>
        <fullName evidence="1">Uncharacterized protein</fullName>
    </submittedName>
</protein>